<keyword evidence="6" id="KW-0539">Nucleus</keyword>
<evidence type="ECO:0000256" key="6">
    <source>
        <dbReference type="ARBA" id="ARBA00023242"/>
    </source>
</evidence>
<name>A0AAQ3KN17_9LILI</name>
<evidence type="ECO:0000256" key="2">
    <source>
        <dbReference type="ARBA" id="ARBA00023015"/>
    </source>
</evidence>
<organism evidence="8 9">
    <name type="scientific">Canna indica</name>
    <name type="common">Indian-shot</name>
    <dbReference type="NCBI Taxonomy" id="4628"/>
    <lineage>
        <taxon>Eukaryota</taxon>
        <taxon>Viridiplantae</taxon>
        <taxon>Streptophyta</taxon>
        <taxon>Embryophyta</taxon>
        <taxon>Tracheophyta</taxon>
        <taxon>Spermatophyta</taxon>
        <taxon>Magnoliopsida</taxon>
        <taxon>Liliopsida</taxon>
        <taxon>Zingiberales</taxon>
        <taxon>Cannaceae</taxon>
        <taxon>Canna</taxon>
    </lineage>
</organism>
<protein>
    <recommendedName>
        <fullName evidence="7">RWP-RK domain-containing protein</fullName>
    </recommendedName>
</protein>
<keyword evidence="2" id="KW-0805">Transcription regulation</keyword>
<keyword evidence="4" id="KW-0238">DNA-binding</keyword>
<keyword evidence="9" id="KW-1185">Reference proteome</keyword>
<evidence type="ECO:0000256" key="1">
    <source>
        <dbReference type="ARBA" id="ARBA00004049"/>
    </source>
</evidence>
<dbReference type="PROSITE" id="PS51519">
    <property type="entry name" value="RWP_RK"/>
    <property type="match status" value="1"/>
</dbReference>
<keyword evidence="5" id="KW-0804">Transcription</keyword>
<evidence type="ECO:0000313" key="9">
    <source>
        <dbReference type="Proteomes" id="UP001327560"/>
    </source>
</evidence>
<evidence type="ECO:0000256" key="3">
    <source>
        <dbReference type="ARBA" id="ARBA00023054"/>
    </source>
</evidence>
<dbReference type="PANTHER" id="PTHR46373:SF5">
    <property type="entry name" value="RWP-RK DOMAIN PROTEIN"/>
    <property type="match status" value="1"/>
</dbReference>
<dbReference type="Proteomes" id="UP001327560">
    <property type="component" value="Chromosome 6"/>
</dbReference>
<dbReference type="GO" id="GO:0003700">
    <property type="term" value="F:DNA-binding transcription factor activity"/>
    <property type="evidence" value="ECO:0007669"/>
    <property type="project" value="InterPro"/>
</dbReference>
<evidence type="ECO:0000259" key="7">
    <source>
        <dbReference type="PROSITE" id="PS51519"/>
    </source>
</evidence>
<evidence type="ECO:0000256" key="5">
    <source>
        <dbReference type="ARBA" id="ARBA00023163"/>
    </source>
</evidence>
<dbReference type="PANTHER" id="PTHR46373">
    <property type="entry name" value="PROTEIN RKD4"/>
    <property type="match status" value="1"/>
</dbReference>
<evidence type="ECO:0000256" key="4">
    <source>
        <dbReference type="ARBA" id="ARBA00023125"/>
    </source>
</evidence>
<proteinExistence type="predicted"/>
<gene>
    <name evidence="8" type="ORF">Cni_G20353</name>
</gene>
<reference evidence="8 9" key="1">
    <citation type="submission" date="2023-10" db="EMBL/GenBank/DDBJ databases">
        <title>Chromosome-scale genome assembly provides insights into flower coloration mechanisms of Canna indica.</title>
        <authorList>
            <person name="Li C."/>
        </authorList>
    </citation>
    <scope>NUCLEOTIDE SEQUENCE [LARGE SCALE GENOMIC DNA]</scope>
    <source>
        <tissue evidence="8">Flower</tissue>
    </source>
</reference>
<feature type="domain" description="RWP-RK" evidence="7">
    <location>
        <begin position="251"/>
        <end position="336"/>
    </location>
</feature>
<dbReference type="InterPro" id="IPR044607">
    <property type="entry name" value="RKD-like"/>
</dbReference>
<dbReference type="EMBL" id="CP136895">
    <property type="protein sequence ID" value="WOL11589.1"/>
    <property type="molecule type" value="Genomic_DNA"/>
</dbReference>
<evidence type="ECO:0000313" key="8">
    <source>
        <dbReference type="EMBL" id="WOL11589.1"/>
    </source>
</evidence>
<dbReference type="GO" id="GO:0003677">
    <property type="term" value="F:DNA binding"/>
    <property type="evidence" value="ECO:0007669"/>
    <property type="project" value="UniProtKB-KW"/>
</dbReference>
<keyword evidence="3" id="KW-0175">Coiled coil</keyword>
<dbReference type="AlphaFoldDB" id="A0AAQ3KN17"/>
<comment type="function">
    <text evidence="1">Putative transcription factor.</text>
</comment>
<dbReference type="InterPro" id="IPR003035">
    <property type="entry name" value="RWP-RK_dom"/>
</dbReference>
<sequence>MECFAPHNNNDDDDDDVLKYLNFSDAEFEEPLALPAPPQEAVSSSSPPVVTDEFDMSVLDNLDTDLLWDTIEAAPPLTIEGPPLVNNDGDVCPAAAPVLGDVDEPMAASSPMWVSARHLDCSCCHVLRVVVHSDGIRRVKLALHGGVGVFYHAILDIYYDVNGMLMPAVEQSYIDLNGRSLEWVKQFIVNYGFTRFRESYAIMQDSLSTFYDALCVSMRYEENPSNVSQPPAMPEPGLCQSRPAEMDSSNLTEKTKLRIATQRERTRGLRLKDLASYVHLPIQEAAKELQICPTALKKVCRKHGIRRWPYRKIRSMDREISALQRELRSASSEEALRTQAKIDKLKAERARVCAVPPP</sequence>
<accession>A0AAQ3KN17</accession>
<dbReference type="Pfam" id="PF02042">
    <property type="entry name" value="RWP-RK"/>
    <property type="match status" value="1"/>
</dbReference>